<organism evidence="13 14">
    <name type="scientific">Hymenobacter canadensis</name>
    <dbReference type="NCBI Taxonomy" id="2999067"/>
    <lineage>
        <taxon>Bacteria</taxon>
        <taxon>Pseudomonadati</taxon>
        <taxon>Bacteroidota</taxon>
        <taxon>Cytophagia</taxon>
        <taxon>Cytophagales</taxon>
        <taxon>Hymenobacteraceae</taxon>
        <taxon>Hymenobacter</taxon>
    </lineage>
</organism>
<evidence type="ECO:0000256" key="2">
    <source>
        <dbReference type="ARBA" id="ARBA00005019"/>
    </source>
</evidence>
<dbReference type="Pfam" id="PF01467">
    <property type="entry name" value="CTP_transf_like"/>
    <property type="match status" value="1"/>
</dbReference>
<evidence type="ECO:0000256" key="5">
    <source>
        <dbReference type="ARBA" id="ARBA00022679"/>
    </source>
</evidence>
<keyword evidence="14" id="KW-1185">Reference proteome</keyword>
<accession>A0ABY7LJI7</accession>
<keyword evidence="9 11" id="KW-0520">NAD</keyword>
<evidence type="ECO:0000256" key="7">
    <source>
        <dbReference type="ARBA" id="ARBA00022741"/>
    </source>
</evidence>
<dbReference type="GO" id="GO:0016779">
    <property type="term" value="F:nucleotidyltransferase activity"/>
    <property type="evidence" value="ECO:0007669"/>
    <property type="project" value="UniProtKB-KW"/>
</dbReference>
<dbReference type="NCBIfam" id="TIGR00125">
    <property type="entry name" value="cyt_tran_rel"/>
    <property type="match status" value="1"/>
</dbReference>
<keyword evidence="6 11" id="KW-0548">Nucleotidyltransferase</keyword>
<sequence>MSSEAGAQTGSSGKIGLLFGSFNPIHTGHLILAQYMATHTDLSAVWLVVSPQSPYKLGHDLLPEQDRLALAQDATADNELLSVSDVELRLPKPSYTITTLDEIRRLHPGREFVLLMGSDNLLGLDGWRDAGRIRQEFGIYVYPRPGHPVESAAVAGANIKVVDAPLLDISATLIRQSLQEGKSIRYLVPDAVEKLIAKNGYWQQ</sequence>
<dbReference type="Proteomes" id="UP001211005">
    <property type="component" value="Chromosome"/>
</dbReference>
<evidence type="ECO:0000256" key="3">
    <source>
        <dbReference type="ARBA" id="ARBA00009014"/>
    </source>
</evidence>
<dbReference type="Gene3D" id="3.40.50.620">
    <property type="entry name" value="HUPs"/>
    <property type="match status" value="1"/>
</dbReference>
<dbReference type="HAMAP" id="MF_00244">
    <property type="entry name" value="NaMN_adenylyltr"/>
    <property type="match status" value="1"/>
</dbReference>
<protein>
    <recommendedName>
        <fullName evidence="11">Probable nicotinate-nucleotide adenylyltransferase</fullName>
        <ecNumber evidence="11">2.7.7.18</ecNumber>
    </recommendedName>
    <alternativeName>
        <fullName evidence="11">Deamido-NAD(+) diphosphorylase</fullName>
    </alternativeName>
    <alternativeName>
        <fullName evidence="11">Deamido-NAD(+) pyrophosphorylase</fullName>
    </alternativeName>
    <alternativeName>
        <fullName evidence="11">Nicotinate mononucleotide adenylyltransferase</fullName>
        <shortName evidence="11">NaMN adenylyltransferase</shortName>
    </alternativeName>
</protein>
<evidence type="ECO:0000256" key="1">
    <source>
        <dbReference type="ARBA" id="ARBA00002324"/>
    </source>
</evidence>
<keyword evidence="4 11" id="KW-0662">Pyridine nucleotide biosynthesis</keyword>
<proteinExistence type="inferred from homology"/>
<dbReference type="PANTHER" id="PTHR39321:SF3">
    <property type="entry name" value="PHOSPHOPANTETHEINE ADENYLYLTRANSFERASE"/>
    <property type="match status" value="1"/>
</dbReference>
<keyword evidence="8 11" id="KW-0067">ATP-binding</keyword>
<keyword evidence="5 11" id="KW-0808">Transferase</keyword>
<dbReference type="InterPro" id="IPR014729">
    <property type="entry name" value="Rossmann-like_a/b/a_fold"/>
</dbReference>
<dbReference type="InterPro" id="IPR004821">
    <property type="entry name" value="Cyt_trans-like"/>
</dbReference>
<comment type="function">
    <text evidence="1 11">Catalyzes the reversible adenylation of nicotinate mononucleotide (NaMN) to nicotinic acid adenine dinucleotide (NaAD).</text>
</comment>
<evidence type="ECO:0000256" key="6">
    <source>
        <dbReference type="ARBA" id="ARBA00022695"/>
    </source>
</evidence>
<evidence type="ECO:0000256" key="9">
    <source>
        <dbReference type="ARBA" id="ARBA00023027"/>
    </source>
</evidence>
<name>A0ABY7LJI7_9BACT</name>
<dbReference type="EC" id="2.7.7.18" evidence="11"/>
<gene>
    <name evidence="11 13" type="primary">nadD</name>
    <name evidence="13" type="ORF">O3303_12250</name>
</gene>
<evidence type="ECO:0000256" key="11">
    <source>
        <dbReference type="HAMAP-Rule" id="MF_00244"/>
    </source>
</evidence>
<evidence type="ECO:0000313" key="13">
    <source>
        <dbReference type="EMBL" id="WBA40595.1"/>
    </source>
</evidence>
<evidence type="ECO:0000256" key="8">
    <source>
        <dbReference type="ARBA" id="ARBA00022840"/>
    </source>
</evidence>
<dbReference type="CDD" id="cd02165">
    <property type="entry name" value="NMNAT"/>
    <property type="match status" value="1"/>
</dbReference>
<comment type="similarity">
    <text evidence="3 11">Belongs to the NadD family.</text>
</comment>
<keyword evidence="7 11" id="KW-0547">Nucleotide-binding</keyword>
<evidence type="ECO:0000256" key="10">
    <source>
        <dbReference type="ARBA" id="ARBA00048721"/>
    </source>
</evidence>
<dbReference type="EMBL" id="CP114767">
    <property type="protein sequence ID" value="WBA40595.1"/>
    <property type="molecule type" value="Genomic_DNA"/>
</dbReference>
<dbReference type="RefSeq" id="WP_269558682.1">
    <property type="nucleotide sequence ID" value="NZ_CP114767.1"/>
</dbReference>
<reference evidence="13 14" key="1">
    <citation type="submission" date="2022-12" db="EMBL/GenBank/DDBJ databases">
        <title>Hymenobacter canadensis sp. nov. isolated from lake water of the Cambridge Bay, Canada.</title>
        <authorList>
            <person name="Kim W.H."/>
            <person name="Lee Y.M."/>
        </authorList>
    </citation>
    <scope>NUCLEOTIDE SEQUENCE [LARGE SCALE GENOMIC DNA]</scope>
    <source>
        <strain evidence="13 14">PAMC 29467</strain>
    </source>
</reference>
<evidence type="ECO:0000256" key="4">
    <source>
        <dbReference type="ARBA" id="ARBA00022642"/>
    </source>
</evidence>
<dbReference type="InterPro" id="IPR005248">
    <property type="entry name" value="NadD/NMNAT"/>
</dbReference>
<comment type="pathway">
    <text evidence="2 11">Cofactor biosynthesis; NAD(+) biosynthesis; deamido-NAD(+) from nicotinate D-ribonucleotide: step 1/1.</text>
</comment>
<feature type="domain" description="Cytidyltransferase-like" evidence="12">
    <location>
        <begin position="18"/>
        <end position="176"/>
    </location>
</feature>
<comment type="catalytic activity">
    <reaction evidence="10 11">
        <text>nicotinate beta-D-ribonucleotide + ATP + H(+) = deamido-NAD(+) + diphosphate</text>
        <dbReference type="Rhea" id="RHEA:22860"/>
        <dbReference type="ChEBI" id="CHEBI:15378"/>
        <dbReference type="ChEBI" id="CHEBI:30616"/>
        <dbReference type="ChEBI" id="CHEBI:33019"/>
        <dbReference type="ChEBI" id="CHEBI:57502"/>
        <dbReference type="ChEBI" id="CHEBI:58437"/>
        <dbReference type="EC" id="2.7.7.18"/>
    </reaction>
</comment>
<dbReference type="NCBIfam" id="TIGR00482">
    <property type="entry name" value="nicotinate (nicotinamide) nucleotide adenylyltransferase"/>
    <property type="match status" value="1"/>
</dbReference>
<evidence type="ECO:0000259" key="12">
    <source>
        <dbReference type="Pfam" id="PF01467"/>
    </source>
</evidence>
<dbReference type="SUPFAM" id="SSF52374">
    <property type="entry name" value="Nucleotidylyl transferase"/>
    <property type="match status" value="1"/>
</dbReference>
<evidence type="ECO:0000313" key="14">
    <source>
        <dbReference type="Proteomes" id="UP001211005"/>
    </source>
</evidence>
<dbReference type="PANTHER" id="PTHR39321">
    <property type="entry name" value="NICOTINATE-NUCLEOTIDE ADENYLYLTRANSFERASE-RELATED"/>
    <property type="match status" value="1"/>
</dbReference>